<name>A0ABR2REY1_9ROSI</name>
<comment type="caution">
    <text evidence="1">The sequence shown here is derived from an EMBL/GenBank/DDBJ whole genome shotgun (WGS) entry which is preliminary data.</text>
</comment>
<protein>
    <submittedName>
        <fullName evidence="1">Uncharacterized protein</fullName>
    </submittedName>
</protein>
<dbReference type="EMBL" id="JBBPBN010000023">
    <property type="protein sequence ID" value="KAK9011500.1"/>
    <property type="molecule type" value="Genomic_DNA"/>
</dbReference>
<evidence type="ECO:0000313" key="2">
    <source>
        <dbReference type="Proteomes" id="UP001396334"/>
    </source>
</evidence>
<sequence length="158" mass="17797">MEPLVRLMSPQVTDLDTEQGNMKLQLMYLVFAHRTCNSFMLYLDGKALQLMSHTIATELRNKSFPFFDDLVQIFEKERATGAAVDAVENLGMEDNTFLDEPNVEDEGVKDSESIEEIEASNCQASVTATATMKIDISSKKRRRSDDGLFDLVEEMGKC</sequence>
<reference evidence="1 2" key="1">
    <citation type="journal article" date="2024" name="G3 (Bethesda)">
        <title>Genome assembly of Hibiscus sabdariffa L. provides insights into metabolisms of medicinal natural products.</title>
        <authorList>
            <person name="Kim T."/>
        </authorList>
    </citation>
    <scope>NUCLEOTIDE SEQUENCE [LARGE SCALE GENOMIC DNA]</scope>
    <source>
        <strain evidence="1">TK-2024</strain>
        <tissue evidence="1">Old leaves</tissue>
    </source>
</reference>
<keyword evidence="2" id="KW-1185">Reference proteome</keyword>
<evidence type="ECO:0000313" key="1">
    <source>
        <dbReference type="EMBL" id="KAK9011500.1"/>
    </source>
</evidence>
<proteinExistence type="predicted"/>
<dbReference type="Proteomes" id="UP001396334">
    <property type="component" value="Unassembled WGS sequence"/>
</dbReference>
<accession>A0ABR2REY1</accession>
<organism evidence="1 2">
    <name type="scientific">Hibiscus sabdariffa</name>
    <name type="common">roselle</name>
    <dbReference type="NCBI Taxonomy" id="183260"/>
    <lineage>
        <taxon>Eukaryota</taxon>
        <taxon>Viridiplantae</taxon>
        <taxon>Streptophyta</taxon>
        <taxon>Embryophyta</taxon>
        <taxon>Tracheophyta</taxon>
        <taxon>Spermatophyta</taxon>
        <taxon>Magnoliopsida</taxon>
        <taxon>eudicotyledons</taxon>
        <taxon>Gunneridae</taxon>
        <taxon>Pentapetalae</taxon>
        <taxon>rosids</taxon>
        <taxon>malvids</taxon>
        <taxon>Malvales</taxon>
        <taxon>Malvaceae</taxon>
        <taxon>Malvoideae</taxon>
        <taxon>Hibiscus</taxon>
    </lineage>
</organism>
<gene>
    <name evidence="1" type="ORF">V6N11_044348</name>
</gene>